<dbReference type="GO" id="GO:0000166">
    <property type="term" value="F:nucleotide binding"/>
    <property type="evidence" value="ECO:0007669"/>
    <property type="project" value="UniProtKB-KW"/>
</dbReference>
<dbReference type="InterPro" id="IPR020843">
    <property type="entry name" value="ER"/>
</dbReference>
<dbReference type="EMBL" id="MSFO01000003">
    <property type="protein sequence ID" value="PLB51388.1"/>
    <property type="molecule type" value="Genomic_DNA"/>
</dbReference>
<accession>A0A2I2GES2</accession>
<comment type="caution">
    <text evidence="6">The sequence shown here is derived from an EMBL/GenBank/DDBJ whole genome shotgun (WGS) entry which is preliminary data.</text>
</comment>
<dbReference type="SUPFAM" id="SSF51735">
    <property type="entry name" value="NAD(P)-binding Rossmann-fold domains"/>
    <property type="match status" value="1"/>
</dbReference>
<name>A0A2I2GES2_9EURO</name>
<evidence type="ECO:0000313" key="6">
    <source>
        <dbReference type="EMBL" id="PLB51388.1"/>
    </source>
</evidence>
<dbReference type="PANTHER" id="PTHR45348">
    <property type="entry name" value="HYPOTHETICAL OXIDOREDUCTASE (EUROFUNG)"/>
    <property type="match status" value="1"/>
</dbReference>
<organism evidence="6 7">
    <name type="scientific">Aspergillus steynii IBT 23096</name>
    <dbReference type="NCBI Taxonomy" id="1392250"/>
    <lineage>
        <taxon>Eukaryota</taxon>
        <taxon>Fungi</taxon>
        <taxon>Dikarya</taxon>
        <taxon>Ascomycota</taxon>
        <taxon>Pezizomycotina</taxon>
        <taxon>Eurotiomycetes</taxon>
        <taxon>Eurotiomycetidae</taxon>
        <taxon>Eurotiales</taxon>
        <taxon>Aspergillaceae</taxon>
        <taxon>Aspergillus</taxon>
        <taxon>Aspergillus subgen. Circumdati</taxon>
    </lineage>
</organism>
<dbReference type="InterPro" id="IPR013154">
    <property type="entry name" value="ADH-like_N"/>
</dbReference>
<sequence>MSITTNNAAWLTAAKAHPFEVKEAPVWKPDVREILIRNHAVAVNPVDGSLQSKAWWPLEYPTMLGQDVAGQVIAVGEQVTRFQPGDRVVGHAVDMATPTVSYENAAMIPLGFSTAAAGLFQSEFLRLNLPTEPRALSTGKTLLLGVAAGYDVITTSSPKNFVYARRLGASEVFDYHDAAVEENLVRALHGKTLAGIMDCIKFSPTPVCLEIVRRCEGDKAVATVKGGFTMPPEGIRVKNVFGTSIKDNAVGPALYESFLPAALASGVFRPAPEPLVVGTGLETVQAAVDLQVKGGNSAQMVVVLL</sequence>
<evidence type="ECO:0000256" key="4">
    <source>
        <dbReference type="ARBA" id="ARBA00023002"/>
    </source>
</evidence>
<dbReference type="OrthoDB" id="48317at2759"/>
<dbReference type="GO" id="GO:0016651">
    <property type="term" value="F:oxidoreductase activity, acting on NAD(P)H"/>
    <property type="evidence" value="ECO:0007669"/>
    <property type="project" value="InterPro"/>
</dbReference>
<dbReference type="Pfam" id="PF08240">
    <property type="entry name" value="ADH_N"/>
    <property type="match status" value="1"/>
</dbReference>
<keyword evidence="7" id="KW-1185">Reference proteome</keyword>
<dbReference type="VEuPathDB" id="FungiDB:P170DRAFT_446456"/>
<evidence type="ECO:0000259" key="5">
    <source>
        <dbReference type="SMART" id="SM00829"/>
    </source>
</evidence>
<dbReference type="SMART" id="SM00829">
    <property type="entry name" value="PKS_ER"/>
    <property type="match status" value="1"/>
</dbReference>
<dbReference type="InterPro" id="IPR047122">
    <property type="entry name" value="Trans-enoyl_RdTase-like"/>
</dbReference>
<evidence type="ECO:0000313" key="7">
    <source>
        <dbReference type="Proteomes" id="UP000234275"/>
    </source>
</evidence>
<gene>
    <name evidence="6" type="ORF">P170DRAFT_446456</name>
</gene>
<feature type="domain" description="Enoyl reductase (ER)" evidence="5">
    <location>
        <begin position="20"/>
        <end position="302"/>
    </location>
</feature>
<protein>
    <submittedName>
        <fullName evidence="6">Putative glucose-repressible alcohol dehydrogenase</fullName>
    </submittedName>
</protein>
<evidence type="ECO:0000256" key="2">
    <source>
        <dbReference type="ARBA" id="ARBA00022741"/>
    </source>
</evidence>
<keyword evidence="2" id="KW-0547">Nucleotide-binding</keyword>
<evidence type="ECO:0000256" key="1">
    <source>
        <dbReference type="ARBA" id="ARBA00008072"/>
    </source>
</evidence>
<dbReference type="InterPro" id="IPR011032">
    <property type="entry name" value="GroES-like_sf"/>
</dbReference>
<proteinExistence type="inferred from homology"/>
<dbReference type="CDD" id="cd08249">
    <property type="entry name" value="enoyl_reductase_like"/>
    <property type="match status" value="1"/>
</dbReference>
<reference evidence="6 7" key="1">
    <citation type="submission" date="2016-12" db="EMBL/GenBank/DDBJ databases">
        <title>The genomes of Aspergillus section Nigri reveals drivers in fungal speciation.</title>
        <authorList>
            <consortium name="DOE Joint Genome Institute"/>
            <person name="Vesth T.C."/>
            <person name="Nybo J."/>
            <person name="Theobald S."/>
            <person name="Brandl J."/>
            <person name="Frisvad J.C."/>
            <person name="Nielsen K.F."/>
            <person name="Lyhne E.K."/>
            <person name="Kogle M.E."/>
            <person name="Kuo A."/>
            <person name="Riley R."/>
            <person name="Clum A."/>
            <person name="Nolan M."/>
            <person name="Lipzen A."/>
            <person name="Salamov A."/>
            <person name="Henrissat B."/>
            <person name="Wiebenga A."/>
            <person name="De Vries R.P."/>
            <person name="Grigoriev I.V."/>
            <person name="Mortensen U.H."/>
            <person name="Andersen M.R."/>
            <person name="Baker S.E."/>
        </authorList>
    </citation>
    <scope>NUCLEOTIDE SEQUENCE [LARGE SCALE GENOMIC DNA]</scope>
    <source>
        <strain evidence="6 7">IBT 23096</strain>
    </source>
</reference>
<dbReference type="GeneID" id="36558493"/>
<dbReference type="InterPro" id="IPR036291">
    <property type="entry name" value="NAD(P)-bd_dom_sf"/>
</dbReference>
<dbReference type="PANTHER" id="PTHR45348:SF2">
    <property type="entry name" value="ZINC-TYPE ALCOHOL DEHYDROGENASE-LIKE PROTEIN C2E1P3.01"/>
    <property type="match status" value="1"/>
</dbReference>
<dbReference type="SUPFAM" id="SSF50129">
    <property type="entry name" value="GroES-like"/>
    <property type="match status" value="1"/>
</dbReference>
<dbReference type="Gene3D" id="3.40.50.720">
    <property type="entry name" value="NAD(P)-binding Rossmann-like Domain"/>
    <property type="match status" value="1"/>
</dbReference>
<dbReference type="Gene3D" id="3.90.180.10">
    <property type="entry name" value="Medium-chain alcohol dehydrogenases, catalytic domain"/>
    <property type="match status" value="1"/>
</dbReference>
<dbReference type="Proteomes" id="UP000234275">
    <property type="component" value="Unassembled WGS sequence"/>
</dbReference>
<comment type="similarity">
    <text evidence="1">Belongs to the zinc-containing alcohol dehydrogenase family.</text>
</comment>
<keyword evidence="4" id="KW-0560">Oxidoreductase</keyword>
<dbReference type="RefSeq" id="XP_024706690.1">
    <property type="nucleotide sequence ID" value="XM_024850794.1"/>
</dbReference>
<evidence type="ECO:0000256" key="3">
    <source>
        <dbReference type="ARBA" id="ARBA00022857"/>
    </source>
</evidence>
<dbReference type="AlphaFoldDB" id="A0A2I2GES2"/>
<keyword evidence="3" id="KW-0521">NADP</keyword>
<dbReference type="STRING" id="1392250.A0A2I2GES2"/>